<dbReference type="EMBL" id="CADCXU010025455">
    <property type="protein sequence ID" value="CAB0012455.1"/>
    <property type="molecule type" value="Genomic_DNA"/>
</dbReference>
<evidence type="ECO:0000313" key="2">
    <source>
        <dbReference type="EMBL" id="CAB0012455.1"/>
    </source>
</evidence>
<evidence type="ECO:0000313" key="1">
    <source>
        <dbReference type="EMBL" id="CAB0012453.1"/>
    </source>
</evidence>
<organism evidence="2 3">
    <name type="scientific">Nesidiocoris tenuis</name>
    <dbReference type="NCBI Taxonomy" id="355587"/>
    <lineage>
        <taxon>Eukaryota</taxon>
        <taxon>Metazoa</taxon>
        <taxon>Ecdysozoa</taxon>
        <taxon>Arthropoda</taxon>
        <taxon>Hexapoda</taxon>
        <taxon>Insecta</taxon>
        <taxon>Pterygota</taxon>
        <taxon>Neoptera</taxon>
        <taxon>Paraneoptera</taxon>
        <taxon>Hemiptera</taxon>
        <taxon>Heteroptera</taxon>
        <taxon>Panheteroptera</taxon>
        <taxon>Cimicomorpha</taxon>
        <taxon>Miridae</taxon>
        <taxon>Dicyphina</taxon>
        <taxon>Nesidiocoris</taxon>
    </lineage>
</organism>
<dbReference type="Proteomes" id="UP000479000">
    <property type="component" value="Unassembled WGS sequence"/>
</dbReference>
<reference evidence="2 3" key="1">
    <citation type="submission" date="2020-02" db="EMBL/GenBank/DDBJ databases">
        <authorList>
            <person name="Ferguson B K."/>
        </authorList>
    </citation>
    <scope>NUCLEOTIDE SEQUENCE [LARGE SCALE GENOMIC DNA]</scope>
</reference>
<name>A0A6H5H9V0_9HEMI</name>
<gene>
    <name evidence="1" type="ORF">NTEN_LOCUS17190</name>
    <name evidence="2" type="ORF">NTEN_LOCUS17192</name>
</gene>
<sequence>MGQGNSGTVTIREGKDYGWRKEPEKKNRIRFVLRRNITAPVDRIDSSWDPSQGERMISIGQSCITKIGILTFRALIFSKSFAETRILRNGNTRGFYSMLENRLHIYDSLYVLFTSEKVSSRMTAVVPNPRGPVDCRHIHFGQGFNRRAHRARIPGRSLHGSWEETDDRIRRIRVDRCCRSGLRFDRSHLRREGSESVKHNEVNQSGAENFIHFGTAYVPGRAEMIKRAGDFHKRNQLHLRNLVCIVKILHKGGNFSTVRSHDWWTLAKHPRKDEKKDEKSHLSCWRNYCGNSPRGAAASTCESVQRRMIEENTVYRSFSRAKKTRFVLSVSATERRWST</sequence>
<proteinExistence type="predicted"/>
<accession>A0A6H5H9V0</accession>
<keyword evidence="3" id="KW-1185">Reference proteome</keyword>
<dbReference type="AlphaFoldDB" id="A0A6H5H9V0"/>
<dbReference type="EMBL" id="CADCXU010025454">
    <property type="protein sequence ID" value="CAB0012453.1"/>
    <property type="molecule type" value="Genomic_DNA"/>
</dbReference>
<protein>
    <submittedName>
        <fullName evidence="2">Uncharacterized protein</fullName>
    </submittedName>
</protein>
<evidence type="ECO:0000313" key="3">
    <source>
        <dbReference type="Proteomes" id="UP000479000"/>
    </source>
</evidence>